<proteinExistence type="inferred from homology"/>
<evidence type="ECO:0000256" key="6">
    <source>
        <dbReference type="HAMAP-Rule" id="MF_01915"/>
    </source>
</evidence>
<reference evidence="7 8" key="1">
    <citation type="submission" date="2013-08" db="EMBL/GenBank/DDBJ databases">
        <title>Genome sequencing of Lysobacter.</title>
        <authorList>
            <person name="Zhang S."/>
            <person name="Wang G."/>
        </authorList>
    </citation>
    <scope>NUCLEOTIDE SEQUENCE [LARGE SCALE GENOMIC DNA]</scope>
    <source>
        <strain evidence="7 8">GH1-9</strain>
    </source>
</reference>
<keyword evidence="1 6" id="KW-1003">Cell membrane</keyword>
<sequence length="189" mass="21005">MTWRTMTTWVLLVAAIASGWMLWRQRAPETAPAKAQFRPDYVLNDLELIALDDHGREAFTLRAPHLTRDPSAKSMDIQTPLFMIPPSPGKAGTPWAVRSATAWVAPKGDEIRLRGQVKADSQDAQGRPVNITTEELNVFPNTKRATSTAKVAMTQPGFILNGRGLDAQLDAKRIVLQSDVKARYERTAR</sequence>
<keyword evidence="8" id="KW-1185">Reference proteome</keyword>
<organism evidence="7 8">
    <name type="scientific">Lysobacter daejeonensis GH1-9</name>
    <dbReference type="NCBI Taxonomy" id="1385517"/>
    <lineage>
        <taxon>Bacteria</taxon>
        <taxon>Pseudomonadati</taxon>
        <taxon>Pseudomonadota</taxon>
        <taxon>Gammaproteobacteria</taxon>
        <taxon>Lysobacterales</taxon>
        <taxon>Lysobacteraceae</taxon>
        <taxon>Aerolutibacter</taxon>
    </lineage>
</organism>
<comment type="caution">
    <text evidence="7">The sequence shown here is derived from an EMBL/GenBank/DDBJ whole genome shotgun (WGS) entry which is preliminary data.</text>
</comment>
<dbReference type="HAMAP" id="MF_01915">
    <property type="entry name" value="LPS_assembly_LptC"/>
    <property type="match status" value="1"/>
</dbReference>
<keyword evidence="4 6" id="KW-1133">Transmembrane helix</keyword>
<dbReference type="InterPro" id="IPR026265">
    <property type="entry name" value="LptC"/>
</dbReference>
<dbReference type="STRING" id="1385517.N800_01050"/>
<evidence type="ECO:0000256" key="3">
    <source>
        <dbReference type="ARBA" id="ARBA00022692"/>
    </source>
</evidence>
<dbReference type="GO" id="GO:0043165">
    <property type="term" value="P:Gram-negative-bacterium-type cell outer membrane assembly"/>
    <property type="evidence" value="ECO:0007669"/>
    <property type="project" value="UniProtKB-UniRule"/>
</dbReference>
<dbReference type="InterPro" id="IPR052363">
    <property type="entry name" value="LPS_export_LptC"/>
</dbReference>
<dbReference type="GO" id="GO:0017089">
    <property type="term" value="F:glycolipid transfer activity"/>
    <property type="evidence" value="ECO:0007669"/>
    <property type="project" value="TreeGrafter"/>
</dbReference>
<comment type="similarity">
    <text evidence="6">Belongs to the LptC family.</text>
</comment>
<dbReference type="Pfam" id="PF06835">
    <property type="entry name" value="LptC"/>
    <property type="match status" value="1"/>
</dbReference>
<evidence type="ECO:0000256" key="2">
    <source>
        <dbReference type="ARBA" id="ARBA00022519"/>
    </source>
</evidence>
<dbReference type="PANTHER" id="PTHR37481:SF1">
    <property type="entry name" value="LIPOPOLYSACCHARIDE EXPORT SYSTEM PROTEIN LPTC"/>
    <property type="match status" value="1"/>
</dbReference>
<evidence type="ECO:0000313" key="7">
    <source>
        <dbReference type="EMBL" id="KGM54537.1"/>
    </source>
</evidence>
<keyword evidence="2 6" id="KW-0997">Cell inner membrane</keyword>
<dbReference type="NCBIfam" id="TIGR04409">
    <property type="entry name" value="LptC_YrbK"/>
    <property type="match status" value="1"/>
</dbReference>
<dbReference type="GO" id="GO:0015221">
    <property type="term" value="F:lipopolysaccharide transmembrane transporter activity"/>
    <property type="evidence" value="ECO:0007669"/>
    <property type="project" value="InterPro"/>
</dbReference>
<dbReference type="EMBL" id="AVPU01000012">
    <property type="protein sequence ID" value="KGM54537.1"/>
    <property type="molecule type" value="Genomic_DNA"/>
</dbReference>
<dbReference type="GO" id="GO:0030288">
    <property type="term" value="C:outer membrane-bounded periplasmic space"/>
    <property type="evidence" value="ECO:0007669"/>
    <property type="project" value="TreeGrafter"/>
</dbReference>
<comment type="subunit">
    <text evidence="6">Component of the lipopolysaccharide transport and assembly complex. Interacts with LptA and the LptBFG transporter complex.</text>
</comment>
<evidence type="ECO:0000256" key="1">
    <source>
        <dbReference type="ARBA" id="ARBA00022475"/>
    </source>
</evidence>
<dbReference type="InterPro" id="IPR010664">
    <property type="entry name" value="LipoPS_assembly_LptC-rel"/>
</dbReference>
<evidence type="ECO:0000256" key="5">
    <source>
        <dbReference type="ARBA" id="ARBA00023136"/>
    </source>
</evidence>
<protein>
    <recommendedName>
        <fullName evidence="6">Lipopolysaccharide export system protein LptC</fullName>
    </recommendedName>
</protein>
<evidence type="ECO:0000256" key="4">
    <source>
        <dbReference type="ARBA" id="ARBA00022989"/>
    </source>
</evidence>
<dbReference type="eggNOG" id="COG3117">
    <property type="taxonomic scope" value="Bacteria"/>
</dbReference>
<dbReference type="GO" id="GO:0005886">
    <property type="term" value="C:plasma membrane"/>
    <property type="evidence" value="ECO:0007669"/>
    <property type="project" value="UniProtKB-SubCell"/>
</dbReference>
<gene>
    <name evidence="6" type="primary">lptC</name>
    <name evidence="7" type="ORF">N800_01050</name>
</gene>
<comment type="subcellular location">
    <subcellularLocation>
        <location evidence="6">Cell inner membrane</location>
        <topology evidence="6">Single-pass membrane protein</topology>
    </subcellularLocation>
</comment>
<dbReference type="AlphaFoldDB" id="A0A0A0EZF8"/>
<dbReference type="Gene3D" id="2.60.450.10">
    <property type="entry name" value="Lipopolysaccharide (LPS) transport protein A like domain"/>
    <property type="match status" value="1"/>
</dbReference>
<keyword evidence="5 6" id="KW-0472">Membrane</keyword>
<dbReference type="PANTHER" id="PTHR37481">
    <property type="entry name" value="LIPOPOLYSACCHARIDE EXPORT SYSTEM PROTEIN LPTC"/>
    <property type="match status" value="1"/>
</dbReference>
<name>A0A0A0EZF8_9GAMM</name>
<dbReference type="Proteomes" id="UP000029998">
    <property type="component" value="Unassembled WGS sequence"/>
</dbReference>
<comment type="function">
    <text evidence="6">Involved in the assembly of lipopolysaccharide (LPS). Required for the translocation of LPS from the inner membrane to the outer membrane. Facilitates the transfer of LPS from the inner membrane to the periplasmic protein LptA. Could be a docking site for LptA.</text>
</comment>
<dbReference type="OrthoDB" id="5973594at2"/>
<accession>A0A0A0EZF8</accession>
<keyword evidence="3 6" id="KW-0812">Transmembrane</keyword>
<evidence type="ECO:0000313" key="8">
    <source>
        <dbReference type="Proteomes" id="UP000029998"/>
    </source>
</evidence>